<gene>
    <name evidence="4" type="ORF">AAG570_006532</name>
</gene>
<sequence>MPPKSKKSGKKTPTAKNTGEVQMPKAEEGKRPTETIKYGVKITVEKIENVVTCRVPLEAFVRLLFKKKVVCQSSTFNIIEQAGAMLEDIELTHYFDTIDLETMDSLVDNPYMLVLVVNQFMEMPGDKAEGLAKTPKSKKATTASKKLGAADESTADLPVIGQATLDILPLLLGEREMSETLLLEADKQLTGGDLLVHSQLARMIVKAIGLDFCLMDYPSPFVNILYLTVESVYNTPAAEVPPPPPGWNNAFAAATVVPARKPPQVSFQEAGSDLPEQTAQVNKDYEVLKFEYSTVETYPQPDGGIKWNSLADVQGRSALTKYCMLYDGIDEIKNSVGVDLEKTFGAKKQRVQFNGMKRYWLTPDVESEIYKRITQYKCWPFEFVLTTVPEEKDYESRPTSKGSSKGSNDSKGSKKSKASKGTSKEVENPDVPRFIALVDVDRLLCGGETSTRVASQLMTYSKSYVKEKCGVDGPFIVEEEVVPVIPEETAPAPGKSKKGKKGETAAAKSKQKSKKLSKSESVQEIEVVEKEEPEPEPTPVMSSDGRPLFVVVRMELRKPFFNRRKTTEDIEFRMGPADGRKASDDFELDENNFFSYLQSCGAYAIIQETLRDKLVSYIRDAIGTPREGCNEIELQNYISSLYVQLVREINYIINNEAMKPGKRCCTNRTDETKTDSSSEDTLLYYACEAAEQMQYDIAQKYLFKTTHFNDFQTAEVFFEALTHFHPRFVEGWLACHIYFGVTDRSVEAEVALIQGTRCMHDMPAPKFNDDIPVLSWDTGFATESNAYHTLILYLLKHNLVQFAEVALSKELNRIQPQESVPSVCHYLIAVCHYLKTSYMDSNWHLGQASEAEWQTEGRWWSLMGHNFNALGKQEEVIISYERAIVLNEEHNQLLALRLGYMYLNWLYYDEAKISFMRSVRNYPTPLGWLGLGITLYNLGEISDAELCLSEANQMNDRLPEVWAYLALINLSYGKNEEFFQCLQQSKQYGRLDKELENMIENMSKGIMCYDPCVITENTEGKDGPLWEPKEVDVNIATSRAYVCVKCKGGRKSTRPLAGMTRISVERMVKYFEKGLLEKVNAVVDQLAEGERLRRKGSVLNREGVREKIASVINNQLNAKSLTEAIVQQITGKKGARSGSKWRMKRTSSKTAPSKEEATDPTLPQSDQDDSCRSRVMSYDPNNSAEDDNQQTQSKRRHTTVNVPYLPTTFTDICILTTDPESSPVACYLDHIWSNL</sequence>
<dbReference type="SUPFAM" id="SSF48452">
    <property type="entry name" value="TPR-like"/>
    <property type="match status" value="2"/>
</dbReference>
<feature type="compositionally biased region" description="Low complexity" evidence="3">
    <location>
        <begin position="400"/>
        <end position="410"/>
    </location>
</feature>
<evidence type="ECO:0000256" key="2">
    <source>
        <dbReference type="ARBA" id="ARBA00022803"/>
    </source>
</evidence>
<dbReference type="PANTHER" id="PTHR44314:SF1">
    <property type="entry name" value="CILIA- AND FLAGELLA-ASSOCIATED PROTEIN 70"/>
    <property type="match status" value="1"/>
</dbReference>
<evidence type="ECO:0000313" key="5">
    <source>
        <dbReference type="Proteomes" id="UP001558652"/>
    </source>
</evidence>
<comment type="caution">
    <text evidence="4">The sequence shown here is derived from an EMBL/GenBank/DDBJ whole genome shotgun (WGS) entry which is preliminary data.</text>
</comment>
<dbReference type="AlphaFoldDB" id="A0ABD0YWD8"/>
<feature type="compositionally biased region" description="Basic residues" evidence="3">
    <location>
        <begin position="1"/>
        <end position="10"/>
    </location>
</feature>
<keyword evidence="1" id="KW-0677">Repeat</keyword>
<keyword evidence="2" id="KW-0802">TPR repeat</keyword>
<dbReference type="InterPro" id="IPR019734">
    <property type="entry name" value="TPR_rpt"/>
</dbReference>
<feature type="region of interest" description="Disordered" evidence="3">
    <location>
        <begin position="487"/>
        <end position="542"/>
    </location>
</feature>
<evidence type="ECO:0000256" key="3">
    <source>
        <dbReference type="SAM" id="MobiDB-lite"/>
    </source>
</evidence>
<reference evidence="4 5" key="1">
    <citation type="submission" date="2024-07" db="EMBL/GenBank/DDBJ databases">
        <title>Chromosome-level genome assembly of the water stick insect Ranatra chinensis (Heteroptera: Nepidae).</title>
        <authorList>
            <person name="Liu X."/>
        </authorList>
    </citation>
    <scope>NUCLEOTIDE SEQUENCE [LARGE SCALE GENOMIC DNA]</scope>
    <source>
        <strain evidence="4">Cailab_2021Rc</strain>
        <tissue evidence="4">Muscle</tissue>
    </source>
</reference>
<feature type="region of interest" description="Disordered" evidence="3">
    <location>
        <begin position="1132"/>
        <end position="1199"/>
    </location>
</feature>
<dbReference type="SMART" id="SM00028">
    <property type="entry name" value="TPR"/>
    <property type="match status" value="2"/>
</dbReference>
<dbReference type="InterPro" id="IPR011990">
    <property type="entry name" value="TPR-like_helical_dom_sf"/>
</dbReference>
<feature type="region of interest" description="Disordered" evidence="3">
    <location>
        <begin position="1"/>
        <end position="32"/>
    </location>
</feature>
<name>A0ABD0YWD8_9HEMI</name>
<dbReference type="Proteomes" id="UP001558652">
    <property type="component" value="Unassembled WGS sequence"/>
</dbReference>
<feature type="region of interest" description="Disordered" evidence="3">
    <location>
        <begin position="392"/>
        <end position="427"/>
    </location>
</feature>
<evidence type="ECO:0000256" key="1">
    <source>
        <dbReference type="ARBA" id="ARBA00022737"/>
    </source>
</evidence>
<organism evidence="4 5">
    <name type="scientific">Ranatra chinensis</name>
    <dbReference type="NCBI Taxonomy" id="642074"/>
    <lineage>
        <taxon>Eukaryota</taxon>
        <taxon>Metazoa</taxon>
        <taxon>Ecdysozoa</taxon>
        <taxon>Arthropoda</taxon>
        <taxon>Hexapoda</taxon>
        <taxon>Insecta</taxon>
        <taxon>Pterygota</taxon>
        <taxon>Neoptera</taxon>
        <taxon>Paraneoptera</taxon>
        <taxon>Hemiptera</taxon>
        <taxon>Heteroptera</taxon>
        <taxon>Panheteroptera</taxon>
        <taxon>Nepomorpha</taxon>
        <taxon>Nepidae</taxon>
        <taxon>Ranatrinae</taxon>
        <taxon>Ranatra</taxon>
    </lineage>
</organism>
<feature type="compositionally biased region" description="Basic residues" evidence="3">
    <location>
        <begin position="1133"/>
        <end position="1147"/>
    </location>
</feature>
<keyword evidence="5" id="KW-1185">Reference proteome</keyword>
<protein>
    <submittedName>
        <fullName evidence="4">Uncharacterized protein</fullName>
    </submittedName>
</protein>
<dbReference type="EMBL" id="JBFDAA010000002">
    <property type="protein sequence ID" value="KAL1139549.1"/>
    <property type="molecule type" value="Genomic_DNA"/>
</dbReference>
<accession>A0ABD0YWD8</accession>
<dbReference type="PANTHER" id="PTHR44314">
    <property type="entry name" value="CILIA- AND FLAGELLA-ASSOCIATED PROTEIN 70"/>
    <property type="match status" value="1"/>
</dbReference>
<dbReference type="InterPro" id="IPR052628">
    <property type="entry name" value="CFAP70"/>
</dbReference>
<evidence type="ECO:0000313" key="4">
    <source>
        <dbReference type="EMBL" id="KAL1139549.1"/>
    </source>
</evidence>
<proteinExistence type="predicted"/>
<dbReference type="Gene3D" id="1.25.40.10">
    <property type="entry name" value="Tetratricopeptide repeat domain"/>
    <property type="match status" value="2"/>
</dbReference>